<accession>A0A7D4UL71</accession>
<feature type="compositionally biased region" description="Basic and acidic residues" evidence="1">
    <location>
        <begin position="58"/>
        <end position="68"/>
    </location>
</feature>
<name>A0A7D4UL71_9SPHI</name>
<dbReference type="InterPro" id="IPR032272">
    <property type="entry name" value="DUF4834"/>
</dbReference>
<protein>
    <submittedName>
        <fullName evidence="3">DUF4834 family protein</fullName>
    </submittedName>
</protein>
<organism evidence="3 4">
    <name type="scientific">Mucilaginibacter mali</name>
    <dbReference type="NCBI Taxonomy" id="2740462"/>
    <lineage>
        <taxon>Bacteria</taxon>
        <taxon>Pseudomonadati</taxon>
        <taxon>Bacteroidota</taxon>
        <taxon>Sphingobacteriia</taxon>
        <taxon>Sphingobacteriales</taxon>
        <taxon>Sphingobacteriaceae</taxon>
        <taxon>Mucilaginibacter</taxon>
    </lineage>
</organism>
<feature type="transmembrane region" description="Helical" evidence="2">
    <location>
        <begin position="6"/>
        <end position="27"/>
    </location>
</feature>
<gene>
    <name evidence="3" type="ORF">HQ865_18035</name>
</gene>
<evidence type="ECO:0000313" key="4">
    <source>
        <dbReference type="Proteomes" id="UP000505355"/>
    </source>
</evidence>
<proteinExistence type="predicted"/>
<keyword evidence="2" id="KW-0472">Membrane</keyword>
<sequence>MIRFLIEIICVLYLIRVIARFLFPFLFQSAVKSAMNNAQQQYQQNYTQQQQTRKEGTIKIDHIPEQNKKKGSVPDSEGDFVDYEEIK</sequence>
<evidence type="ECO:0000313" key="3">
    <source>
        <dbReference type="EMBL" id="QKJ31582.1"/>
    </source>
</evidence>
<reference evidence="3 4" key="1">
    <citation type="submission" date="2020-05" db="EMBL/GenBank/DDBJ databases">
        <title>Mucilaginibacter mali sp. nov.</title>
        <authorList>
            <person name="Kim H.S."/>
            <person name="Lee K.C."/>
            <person name="Suh M.K."/>
            <person name="Kim J.-S."/>
            <person name="Han K.-I."/>
            <person name="Eom M.K."/>
            <person name="Shin Y.K."/>
            <person name="Lee J.-S."/>
        </authorList>
    </citation>
    <scope>NUCLEOTIDE SEQUENCE [LARGE SCALE GENOMIC DNA]</scope>
    <source>
        <strain evidence="3 4">G2-14</strain>
    </source>
</reference>
<dbReference type="Proteomes" id="UP000505355">
    <property type="component" value="Chromosome"/>
</dbReference>
<keyword evidence="2" id="KW-1133">Transmembrane helix</keyword>
<dbReference type="RefSeq" id="WP_173416241.1">
    <property type="nucleotide sequence ID" value="NZ_CP054139.1"/>
</dbReference>
<dbReference type="AlphaFoldDB" id="A0A7D4UL71"/>
<evidence type="ECO:0000256" key="1">
    <source>
        <dbReference type="SAM" id="MobiDB-lite"/>
    </source>
</evidence>
<dbReference type="KEGG" id="mmab:HQ865_18035"/>
<keyword evidence="4" id="KW-1185">Reference proteome</keyword>
<dbReference type="EMBL" id="CP054139">
    <property type="protein sequence ID" value="QKJ31582.1"/>
    <property type="molecule type" value="Genomic_DNA"/>
</dbReference>
<keyword evidence="2" id="KW-0812">Transmembrane</keyword>
<dbReference type="Pfam" id="PF16118">
    <property type="entry name" value="DUF4834"/>
    <property type="match status" value="1"/>
</dbReference>
<feature type="compositionally biased region" description="Acidic residues" evidence="1">
    <location>
        <begin position="76"/>
        <end position="87"/>
    </location>
</feature>
<feature type="region of interest" description="Disordered" evidence="1">
    <location>
        <begin position="58"/>
        <end position="87"/>
    </location>
</feature>
<evidence type="ECO:0000256" key="2">
    <source>
        <dbReference type="SAM" id="Phobius"/>
    </source>
</evidence>